<evidence type="ECO:0000313" key="2">
    <source>
        <dbReference type="EMBL" id="RDW68900.1"/>
    </source>
</evidence>
<feature type="domain" description="BTB" evidence="1">
    <location>
        <begin position="16"/>
        <end position="85"/>
    </location>
</feature>
<dbReference type="AlphaFoldDB" id="A0A3D8R4K1"/>
<dbReference type="EMBL" id="PVWQ01000011">
    <property type="protein sequence ID" value="RDW68900.1"/>
    <property type="molecule type" value="Genomic_DNA"/>
</dbReference>
<dbReference type="Proteomes" id="UP000256690">
    <property type="component" value="Unassembled WGS sequence"/>
</dbReference>
<dbReference type="PANTHER" id="PTHR47843:SF2">
    <property type="entry name" value="BTB DOMAIN-CONTAINING PROTEIN"/>
    <property type="match status" value="1"/>
</dbReference>
<sequence length="298" mass="33737">MAKNASAPYSSFLGSETVSLRATEAGQPLHIHHKLLASTSKPIAAAFESGFEEGKKRVYTFQDVSEATLARFIQWAYTGHYPETIEGAQEEKDEIADGQVNQPNIDKLFDLDRFGTKPKPNNTTLTPFLLKRKAEEAGSFRGKRRRDSISCSPPTPTRNIQSHSLLTHLDLYVFARIYMIRDLRRLAFDRATAMLMEINYLTAPEWKKDFIAALRISFTQLVLDDKLAKWLAQYAAYNVTHLRVFPDFHALLKEIPEVATQMMLSLGAARPPWQKTGCLKNGESAEAMFEIYHSGDDY</sequence>
<proteinExistence type="predicted"/>
<name>A0A3D8R4K1_9EURO</name>
<organism evidence="2 3">
    <name type="scientific">Aspergillus mulundensis</name>
    <dbReference type="NCBI Taxonomy" id="1810919"/>
    <lineage>
        <taxon>Eukaryota</taxon>
        <taxon>Fungi</taxon>
        <taxon>Dikarya</taxon>
        <taxon>Ascomycota</taxon>
        <taxon>Pezizomycotina</taxon>
        <taxon>Eurotiomycetes</taxon>
        <taxon>Eurotiomycetidae</taxon>
        <taxon>Eurotiales</taxon>
        <taxon>Aspergillaceae</taxon>
        <taxon>Aspergillus</taxon>
        <taxon>Aspergillus subgen. Nidulantes</taxon>
    </lineage>
</organism>
<evidence type="ECO:0000259" key="1">
    <source>
        <dbReference type="PROSITE" id="PS50097"/>
    </source>
</evidence>
<comment type="caution">
    <text evidence="2">The sequence shown here is derived from an EMBL/GenBank/DDBJ whole genome shotgun (WGS) entry which is preliminary data.</text>
</comment>
<dbReference type="InterPro" id="IPR011333">
    <property type="entry name" value="SKP1/BTB/POZ_sf"/>
</dbReference>
<dbReference type="OrthoDB" id="6359816at2759"/>
<evidence type="ECO:0000313" key="3">
    <source>
        <dbReference type="Proteomes" id="UP000256690"/>
    </source>
</evidence>
<dbReference type="GeneID" id="38119030"/>
<accession>A0A3D8R4K1</accession>
<dbReference type="RefSeq" id="XP_026600689.1">
    <property type="nucleotide sequence ID" value="XM_026750676.1"/>
</dbReference>
<dbReference type="Pfam" id="PF00651">
    <property type="entry name" value="BTB"/>
    <property type="match status" value="1"/>
</dbReference>
<keyword evidence="3" id="KW-1185">Reference proteome</keyword>
<dbReference type="InterPro" id="IPR000210">
    <property type="entry name" value="BTB/POZ_dom"/>
</dbReference>
<dbReference type="CDD" id="cd18186">
    <property type="entry name" value="BTB_POZ_ZBTB_KLHL-like"/>
    <property type="match status" value="1"/>
</dbReference>
<protein>
    <recommendedName>
        <fullName evidence="1">BTB domain-containing protein</fullName>
    </recommendedName>
</protein>
<dbReference type="Gene3D" id="3.30.710.10">
    <property type="entry name" value="Potassium Channel Kv1.1, Chain A"/>
    <property type="match status" value="1"/>
</dbReference>
<dbReference type="SUPFAM" id="SSF54695">
    <property type="entry name" value="POZ domain"/>
    <property type="match status" value="1"/>
</dbReference>
<reference evidence="2 3" key="1">
    <citation type="journal article" date="2018" name="IMA Fungus">
        <title>IMA Genome-F 9: Draft genome sequence of Annulohypoxylon stygium, Aspergillus mulundensis, Berkeleyomyces basicola (syn. Thielaviopsis basicola), Ceratocystis smalleyi, two Cercospora beticola strains, Coleophoma cylindrospora, Fusarium fracticaudum, Phialophora cf. hyalina, and Morchella septimelata.</title>
        <authorList>
            <person name="Wingfield B.D."/>
            <person name="Bills G.F."/>
            <person name="Dong Y."/>
            <person name="Huang W."/>
            <person name="Nel W.J."/>
            <person name="Swalarsk-Parry B.S."/>
            <person name="Vaghefi N."/>
            <person name="Wilken P.M."/>
            <person name="An Z."/>
            <person name="de Beer Z.W."/>
            <person name="De Vos L."/>
            <person name="Chen L."/>
            <person name="Duong T.A."/>
            <person name="Gao Y."/>
            <person name="Hammerbacher A."/>
            <person name="Kikkert J.R."/>
            <person name="Li Y."/>
            <person name="Li H."/>
            <person name="Li K."/>
            <person name="Li Q."/>
            <person name="Liu X."/>
            <person name="Ma X."/>
            <person name="Naidoo K."/>
            <person name="Pethybridge S.J."/>
            <person name="Sun J."/>
            <person name="Steenkamp E.T."/>
            <person name="van der Nest M.A."/>
            <person name="van Wyk S."/>
            <person name="Wingfield M.J."/>
            <person name="Xiong C."/>
            <person name="Yue Q."/>
            <person name="Zhang X."/>
        </authorList>
    </citation>
    <scope>NUCLEOTIDE SEQUENCE [LARGE SCALE GENOMIC DNA]</scope>
    <source>
        <strain evidence="2 3">DSM 5745</strain>
    </source>
</reference>
<gene>
    <name evidence="2" type="ORF">DSM5745_08660</name>
</gene>
<dbReference type="PANTHER" id="PTHR47843">
    <property type="entry name" value="BTB DOMAIN-CONTAINING PROTEIN-RELATED"/>
    <property type="match status" value="1"/>
</dbReference>
<dbReference type="PROSITE" id="PS50097">
    <property type="entry name" value="BTB"/>
    <property type="match status" value="1"/>
</dbReference>